<organism evidence="5 6">
    <name type="scientific">Aplosporella prunicola CBS 121167</name>
    <dbReference type="NCBI Taxonomy" id="1176127"/>
    <lineage>
        <taxon>Eukaryota</taxon>
        <taxon>Fungi</taxon>
        <taxon>Dikarya</taxon>
        <taxon>Ascomycota</taxon>
        <taxon>Pezizomycotina</taxon>
        <taxon>Dothideomycetes</taxon>
        <taxon>Dothideomycetes incertae sedis</taxon>
        <taxon>Botryosphaeriales</taxon>
        <taxon>Aplosporellaceae</taxon>
        <taxon>Aplosporella</taxon>
    </lineage>
</organism>
<evidence type="ECO:0000256" key="3">
    <source>
        <dbReference type="ARBA" id="ARBA00022448"/>
    </source>
</evidence>
<sequence>MADTDSLEALQGLHRDLLALSASRLVVLERLEAELEARIEEFKKLLDKPRKNDKSRDAIKAETLKVDDLEYQLNDDFRQETIKVADALDLDEIEAAKLCIVAQEDILELDRSLFTASVIRFHKRRQFLLECLRLVLKQSHDPEANEQLATHFGSYALKVLGIGADHRLENGYAYWQKCLASMGDIERWLQQLADSALAGSVVGKAHTSEDMEILDFQRVSLTRQHESLAAICTSLIKAGYSSIDNFRGLLGTLKSLDKHDVVLIHYVPMVTSSINQLVSSERSSSLEDARSLHQTVVAGKEGEAWKLRNFHAAVMTWWLAEYSGRYIDPQPQEGVDLEAEAERRSQLFLDALKDGALHFILSTSQDVKPNRWYDPAKAHLLSFVLQDAPQLPADSVPLSDHFQSLYMEQMQGYVDAFITNMPDTLRKLKVEEDDRRRMMHARFQRGPVEQELHLERFLLIISYAFAESPDAAQSFWQDTDGNLYGFLQWAAKRQTTPRVAAFCEMLRSLSEGEECAAAAHRFLQEESVIASGKLRRTSSLSYAHILNELQFYANSIRDRPSPAASGFQPAPQNPNEQIVEPETAMMLECHMRLLAHLCRESSEARLWTLSHATFNVPDILLQLSTITMESRLRACAFSCLSSLLVGKNIQIGDGMWSALDQWMIGGTHISAGVPRPPSFGQQERLVFETIASDYDEATAFMGLLTALVSPYSEDSGLHDALPFPETLGSSYRMPGIEKFIDFAMERIFDQLCKKVEDPLQLRVLRWHCLNFIATCLATFNEDLVVFANQSSIAVDSAIHSSSLAAYVRLHPFARVMEWLFNDNVLSSLFAAAQQDVEEVNDSTPDSPLLMSLVKAIEVLDLVMKLQRTYLDIVRRVIKEQSTVHRRVVANTALASFEDAVLNNLSTVVYLGLYCGTGHQDLTLASLQLLEKLSSSRKLVVSPTAGFGQRSDRSKIIGILEKDNDAERIAKSLSAEMQLDSREFEAGPISPGYAIKMSILDFLNSCLSALPNRPTIAHLLLGFSCGTSTIDVPDDGLFAAGNSLFHAILKLAVEYPEMVDGSFTPWSSIVKQKCIDILMKLWRSPLSSAYVMAELRTAELFSTQALRQHLVEPATLFGGKDIADPDFIFADSAIALEKFFCQRTAFYEYTARELRLAHQGGMPTLRARMQSTLLGVTLTSDGAQIQNPSVFDLFDFMELEVMDDFALPPLIMLGSLDFNICRTEGEAPHLQYNMQSVQELITLRANELRRDGKLPTPVEETQLQTETQIVLGYLLGVNQRQNVAIARADVLKAWVQLMMVVLEACEFDPTTKTSFILQALQVILPKLEKAYTEDVTTAVNLADLARTLLTYVDFKSMPLEGSRAGDLANDRLTQLFRVALSGIFCLVSNAALREICYQICYRYLRGTVKKEPAKKSPNGTPLSGSFSGSLNGSLAVSTMALAKPSPTSSPKNTHTLRIVKSAGTRLMDVVCDDSYAGQGTCRISALLFLDALVALGTREDSRYVIDSFVRLNFIDVLVDSIKLIPTELRNASAADVPLLLSFIDANLSLLLRISQTKLGAACVLNAGLFQSVRDSQIFAADPDFGLEMENANALKKFFELMLSVLRVINSVVVTRGPQNEQTRQQARYFIDENRASIVSVFKRHARVGGRSEVAGSDLDELVDNLMILISATDFLEYEEEATKQKPSLLSFS</sequence>
<dbReference type="EMBL" id="ML995495">
    <property type="protein sequence ID" value="KAF2138835.1"/>
    <property type="molecule type" value="Genomic_DNA"/>
</dbReference>
<dbReference type="GO" id="GO:0044611">
    <property type="term" value="C:nuclear pore inner ring"/>
    <property type="evidence" value="ECO:0007669"/>
    <property type="project" value="TreeGrafter"/>
</dbReference>
<dbReference type="GO" id="GO:0006999">
    <property type="term" value="P:nuclear pore organization"/>
    <property type="evidence" value="ECO:0007669"/>
    <property type="project" value="TreeGrafter"/>
</dbReference>
<evidence type="ECO:0000313" key="6">
    <source>
        <dbReference type="Proteomes" id="UP000799438"/>
    </source>
</evidence>
<proteinExistence type="inferred from homology"/>
<dbReference type="GO" id="GO:0017056">
    <property type="term" value="F:structural constituent of nuclear pore"/>
    <property type="evidence" value="ECO:0007669"/>
    <property type="project" value="TreeGrafter"/>
</dbReference>
<dbReference type="Proteomes" id="UP000799438">
    <property type="component" value="Unassembled WGS sequence"/>
</dbReference>
<gene>
    <name evidence="5" type="ORF">K452DRAFT_320940</name>
</gene>
<dbReference type="InterPro" id="IPR021827">
    <property type="entry name" value="Nup186/Nup192/Nup205"/>
</dbReference>
<evidence type="ECO:0000256" key="2">
    <source>
        <dbReference type="ARBA" id="ARBA00005892"/>
    </source>
</evidence>
<keyword evidence="6" id="KW-1185">Reference proteome</keyword>
<accession>A0A6A6B6C9</accession>
<dbReference type="PANTHER" id="PTHR31344">
    <property type="entry name" value="NUCLEAR PORE COMPLEX PROTEIN NUP205"/>
    <property type="match status" value="1"/>
</dbReference>
<evidence type="ECO:0000256" key="4">
    <source>
        <dbReference type="ARBA" id="ARBA00023242"/>
    </source>
</evidence>
<evidence type="ECO:0000256" key="1">
    <source>
        <dbReference type="ARBA" id="ARBA00004123"/>
    </source>
</evidence>
<dbReference type="PANTHER" id="PTHR31344:SF0">
    <property type="entry name" value="NUCLEAR PORE COMPLEX PROTEIN NUP205"/>
    <property type="match status" value="1"/>
</dbReference>
<comment type="subcellular location">
    <subcellularLocation>
        <location evidence="1">Nucleus</location>
    </subcellularLocation>
</comment>
<evidence type="ECO:0008006" key="7">
    <source>
        <dbReference type="Google" id="ProtNLM"/>
    </source>
</evidence>
<evidence type="ECO:0000313" key="5">
    <source>
        <dbReference type="EMBL" id="KAF2138835.1"/>
    </source>
</evidence>
<keyword evidence="4" id="KW-0539">Nucleus</keyword>
<name>A0A6A6B6C9_9PEZI</name>
<dbReference type="OrthoDB" id="2019644at2759"/>
<dbReference type="Pfam" id="PF11894">
    <property type="entry name" value="Nup192"/>
    <property type="match status" value="1"/>
</dbReference>
<dbReference type="GeneID" id="54301855"/>
<keyword evidence="3" id="KW-0813">Transport</keyword>
<protein>
    <recommendedName>
        <fullName evidence="7">Nucleoporin Nup186/Nup192/Nup205</fullName>
    </recommendedName>
</protein>
<reference evidence="5" key="1">
    <citation type="journal article" date="2020" name="Stud. Mycol.">
        <title>101 Dothideomycetes genomes: a test case for predicting lifestyles and emergence of pathogens.</title>
        <authorList>
            <person name="Haridas S."/>
            <person name="Albert R."/>
            <person name="Binder M."/>
            <person name="Bloem J."/>
            <person name="Labutti K."/>
            <person name="Salamov A."/>
            <person name="Andreopoulos B."/>
            <person name="Baker S."/>
            <person name="Barry K."/>
            <person name="Bills G."/>
            <person name="Bluhm B."/>
            <person name="Cannon C."/>
            <person name="Castanera R."/>
            <person name="Culley D."/>
            <person name="Daum C."/>
            <person name="Ezra D."/>
            <person name="Gonzalez J."/>
            <person name="Henrissat B."/>
            <person name="Kuo A."/>
            <person name="Liang C."/>
            <person name="Lipzen A."/>
            <person name="Lutzoni F."/>
            <person name="Magnuson J."/>
            <person name="Mondo S."/>
            <person name="Nolan M."/>
            <person name="Ohm R."/>
            <person name="Pangilinan J."/>
            <person name="Park H.-J."/>
            <person name="Ramirez L."/>
            <person name="Alfaro M."/>
            <person name="Sun H."/>
            <person name="Tritt A."/>
            <person name="Yoshinaga Y."/>
            <person name="Zwiers L.-H."/>
            <person name="Turgeon B."/>
            <person name="Goodwin S."/>
            <person name="Spatafora J."/>
            <person name="Crous P."/>
            <person name="Grigoriev I."/>
        </authorList>
    </citation>
    <scope>NUCLEOTIDE SEQUENCE</scope>
    <source>
        <strain evidence="5">CBS 121167</strain>
    </source>
</reference>
<dbReference type="RefSeq" id="XP_033394548.1">
    <property type="nucleotide sequence ID" value="XM_033544359.1"/>
</dbReference>
<comment type="similarity">
    <text evidence="2">Belongs to the NUP186/NUP192/NUP205 family.</text>
</comment>